<name>A0A7W3VRB8_9PSEU</name>
<accession>A0A7W3VRB8</accession>
<protein>
    <submittedName>
        <fullName evidence="1">Uncharacterized protein</fullName>
    </submittedName>
</protein>
<gene>
    <name evidence="1" type="ORF">H4281_01370</name>
</gene>
<dbReference type="EMBL" id="JACGZW010000001">
    <property type="protein sequence ID" value="MBB1151773.1"/>
    <property type="molecule type" value="Genomic_DNA"/>
</dbReference>
<dbReference type="RefSeq" id="WP_182889014.1">
    <property type="nucleotide sequence ID" value="NZ_JACGZW010000001.1"/>
</dbReference>
<sequence length="115" mass="12192">MDPSAVRSLPAAALRDAPRLDCLQETTDLVPLTWRLAARSSDGRTLVFLVNLGEQKVEKVVGARVAETAASVSVIIYGKLYGSTMDHAAHSLIGQFMVDLESPIGGRGVSGSPEK</sequence>
<evidence type="ECO:0000313" key="1">
    <source>
        <dbReference type="EMBL" id="MBB1151773.1"/>
    </source>
</evidence>
<keyword evidence="2" id="KW-1185">Reference proteome</keyword>
<evidence type="ECO:0000313" key="2">
    <source>
        <dbReference type="Proteomes" id="UP000526734"/>
    </source>
</evidence>
<dbReference type="Proteomes" id="UP000526734">
    <property type="component" value="Unassembled WGS sequence"/>
</dbReference>
<proteinExistence type="predicted"/>
<organism evidence="1 2">
    <name type="scientific">Amycolatopsis dendrobii</name>
    <dbReference type="NCBI Taxonomy" id="2760662"/>
    <lineage>
        <taxon>Bacteria</taxon>
        <taxon>Bacillati</taxon>
        <taxon>Actinomycetota</taxon>
        <taxon>Actinomycetes</taxon>
        <taxon>Pseudonocardiales</taxon>
        <taxon>Pseudonocardiaceae</taxon>
        <taxon>Amycolatopsis</taxon>
    </lineage>
</organism>
<dbReference type="AlphaFoldDB" id="A0A7W3VRB8"/>
<reference evidence="1 2" key="1">
    <citation type="submission" date="2020-08" db="EMBL/GenBank/DDBJ databases">
        <title>Amycolatopsis sp. nov. DR6-1 isolated from Dendrobium heterocarpum.</title>
        <authorList>
            <person name="Tedsree N."/>
            <person name="Kuncharoen N."/>
            <person name="Likhitwitayawuid K."/>
            <person name="Tanasupawat S."/>
        </authorList>
    </citation>
    <scope>NUCLEOTIDE SEQUENCE [LARGE SCALE GENOMIC DNA]</scope>
    <source>
        <strain evidence="1 2">DR6-1</strain>
    </source>
</reference>
<comment type="caution">
    <text evidence="1">The sequence shown here is derived from an EMBL/GenBank/DDBJ whole genome shotgun (WGS) entry which is preliminary data.</text>
</comment>